<evidence type="ECO:0000313" key="1">
    <source>
        <dbReference type="EMBL" id="KAE9528843.1"/>
    </source>
</evidence>
<feature type="non-terminal residue" evidence="1">
    <location>
        <position position="1"/>
    </location>
</feature>
<dbReference type="InterPro" id="IPR028119">
    <property type="entry name" value="Snapin/Pallidin/Snn1"/>
</dbReference>
<name>A0A6G0TA17_APHGL</name>
<evidence type="ECO:0008006" key="3">
    <source>
        <dbReference type="Google" id="ProtNLM"/>
    </source>
</evidence>
<accession>A0A6G0TA17</accession>
<comment type="caution">
    <text evidence="1">The sequence shown here is derived from an EMBL/GenBank/DDBJ whole genome shotgun (WGS) entry which is preliminary data.</text>
</comment>
<reference evidence="1 2" key="1">
    <citation type="submission" date="2019-08" db="EMBL/GenBank/DDBJ databases">
        <title>The genome of the soybean aphid Biotype 1, its phylome, world population structure and adaptation to the North American continent.</title>
        <authorList>
            <person name="Giordano R."/>
            <person name="Donthu R.K."/>
            <person name="Hernandez A.G."/>
            <person name="Wright C.L."/>
            <person name="Zimin A.V."/>
        </authorList>
    </citation>
    <scope>NUCLEOTIDE SEQUENCE [LARGE SCALE GENOMIC DNA]</scope>
    <source>
        <tissue evidence="1">Whole aphids</tissue>
    </source>
</reference>
<sequence length="176" mass="20550">IITKRSDVSFLQENSFLTSVYIVLKLLVFNKMEELNTEPKDKCRETNESNLETKPGLLIINSYLNQINPDLQDVQSDIKEVVGKQKLLIDAMLKENEELSNLLNESEVQNMFLSIKHCHGQLVELKKKLMFLHKKTMTLEKRANVLRVAKQREALQREHQKESMLVREQELISKQT</sequence>
<dbReference type="AlphaFoldDB" id="A0A6G0TA17"/>
<gene>
    <name evidence="1" type="ORF">AGLY_012418</name>
</gene>
<dbReference type="PANTHER" id="PTHR31328:SF2">
    <property type="entry name" value="BIOGENESIS OF LYSOSOME-RELATED ORGANELLES COMPLEX 1 SUBUNIT 6"/>
    <property type="match status" value="1"/>
</dbReference>
<dbReference type="GO" id="GO:0030133">
    <property type="term" value="C:transport vesicle"/>
    <property type="evidence" value="ECO:0007669"/>
    <property type="project" value="TreeGrafter"/>
</dbReference>
<dbReference type="PANTHER" id="PTHR31328">
    <property type="entry name" value="BIOGENESIS OF LYSOSOME-RELATED ORGANELLES COMPLEX 1 SUBUNIT 6"/>
    <property type="match status" value="1"/>
</dbReference>
<dbReference type="Proteomes" id="UP000475862">
    <property type="component" value="Unassembled WGS sequence"/>
</dbReference>
<dbReference type="OrthoDB" id="19659at2759"/>
<dbReference type="Pfam" id="PF14712">
    <property type="entry name" value="Snapin_Pallidin"/>
    <property type="match status" value="1"/>
</dbReference>
<protein>
    <recommendedName>
        <fullName evidence="3">BLOC-1 subunit 6</fullName>
    </recommendedName>
</protein>
<proteinExistence type="predicted"/>
<evidence type="ECO:0000313" key="2">
    <source>
        <dbReference type="Proteomes" id="UP000475862"/>
    </source>
</evidence>
<keyword evidence="2" id="KW-1185">Reference proteome</keyword>
<dbReference type="GO" id="GO:0031083">
    <property type="term" value="C:BLOC-1 complex"/>
    <property type="evidence" value="ECO:0007669"/>
    <property type="project" value="TreeGrafter"/>
</dbReference>
<organism evidence="1 2">
    <name type="scientific">Aphis glycines</name>
    <name type="common">Soybean aphid</name>
    <dbReference type="NCBI Taxonomy" id="307491"/>
    <lineage>
        <taxon>Eukaryota</taxon>
        <taxon>Metazoa</taxon>
        <taxon>Ecdysozoa</taxon>
        <taxon>Arthropoda</taxon>
        <taxon>Hexapoda</taxon>
        <taxon>Insecta</taxon>
        <taxon>Pterygota</taxon>
        <taxon>Neoptera</taxon>
        <taxon>Paraneoptera</taxon>
        <taxon>Hemiptera</taxon>
        <taxon>Sternorrhyncha</taxon>
        <taxon>Aphidomorpha</taxon>
        <taxon>Aphidoidea</taxon>
        <taxon>Aphididae</taxon>
        <taxon>Aphidini</taxon>
        <taxon>Aphis</taxon>
        <taxon>Aphis</taxon>
    </lineage>
</organism>
<dbReference type="EMBL" id="VYZN01000048">
    <property type="protein sequence ID" value="KAE9528843.1"/>
    <property type="molecule type" value="Genomic_DNA"/>
</dbReference>